<dbReference type="GO" id="GO:0005739">
    <property type="term" value="C:mitochondrion"/>
    <property type="evidence" value="ECO:0007669"/>
    <property type="project" value="UniProtKB-SubCell"/>
</dbReference>
<dbReference type="Pfam" id="PF07955">
    <property type="entry name" value="DUF1687"/>
    <property type="match status" value="1"/>
</dbReference>
<keyword evidence="6" id="KW-0496">Mitochondrion</keyword>
<evidence type="ECO:0000313" key="8">
    <source>
        <dbReference type="Proteomes" id="UP000383932"/>
    </source>
</evidence>
<accession>A0A5N5QFY1</accession>
<dbReference type="PANTHER" id="PTHR28071">
    <property type="entry name" value="REDOX PROTEIN FMP46, MITOCHONDRIAL-RELATED"/>
    <property type="match status" value="1"/>
</dbReference>
<evidence type="ECO:0000256" key="2">
    <source>
        <dbReference type="ARBA" id="ARBA00004173"/>
    </source>
</evidence>
<proteinExistence type="inferred from homology"/>
<evidence type="ECO:0008006" key="9">
    <source>
        <dbReference type="Google" id="ProtNLM"/>
    </source>
</evidence>
<gene>
    <name evidence="7" type="ORF">CTheo_5898</name>
</gene>
<comment type="function">
    <text evidence="1">Putative mitochondrial redox protein which could be involved in the reduction of small toxic molecules.</text>
</comment>
<evidence type="ECO:0000313" key="7">
    <source>
        <dbReference type="EMBL" id="KAB5590645.1"/>
    </source>
</evidence>
<dbReference type="PANTHER" id="PTHR28071:SF1">
    <property type="entry name" value="REDOX PROTEIN FMP46, MITOCHONDRIAL-RELATED"/>
    <property type="match status" value="1"/>
</dbReference>
<reference evidence="7 8" key="1">
    <citation type="journal article" date="2019" name="Fungal Biol. Biotechnol.">
        <title>Draft genome sequence of fastidious pathogen Ceratobasidium theobromae, which causes vascular-streak dieback in Theobroma cacao.</title>
        <authorList>
            <person name="Ali S.S."/>
            <person name="Asman A."/>
            <person name="Shao J."/>
            <person name="Firmansyah A.P."/>
            <person name="Susilo A.W."/>
            <person name="Rosmana A."/>
            <person name="McMahon P."/>
            <person name="Junaid M."/>
            <person name="Guest D."/>
            <person name="Kheng T.Y."/>
            <person name="Meinhardt L.W."/>
            <person name="Bailey B.A."/>
        </authorList>
    </citation>
    <scope>NUCLEOTIDE SEQUENCE [LARGE SCALE GENOMIC DNA]</scope>
    <source>
        <strain evidence="7 8">CT2</strain>
    </source>
</reference>
<evidence type="ECO:0000256" key="1">
    <source>
        <dbReference type="ARBA" id="ARBA00002963"/>
    </source>
</evidence>
<dbReference type="InterPro" id="IPR012882">
    <property type="entry name" value="Fmp46"/>
</dbReference>
<dbReference type="Gene3D" id="3.40.30.10">
    <property type="entry name" value="Glutaredoxin"/>
    <property type="match status" value="1"/>
</dbReference>
<dbReference type="EMBL" id="SSOP01000154">
    <property type="protein sequence ID" value="KAB5590645.1"/>
    <property type="molecule type" value="Genomic_DNA"/>
</dbReference>
<keyword evidence="8" id="KW-1185">Reference proteome</keyword>
<evidence type="ECO:0000256" key="5">
    <source>
        <dbReference type="ARBA" id="ARBA00023002"/>
    </source>
</evidence>
<evidence type="ECO:0000256" key="3">
    <source>
        <dbReference type="ARBA" id="ARBA00009734"/>
    </source>
</evidence>
<comment type="caution">
    <text evidence="7">The sequence shown here is derived from an EMBL/GenBank/DDBJ whole genome shotgun (WGS) entry which is preliminary data.</text>
</comment>
<evidence type="ECO:0000256" key="6">
    <source>
        <dbReference type="ARBA" id="ARBA00023128"/>
    </source>
</evidence>
<dbReference type="Proteomes" id="UP000383932">
    <property type="component" value="Unassembled WGS sequence"/>
</dbReference>
<protein>
    <recommendedName>
        <fullName evidence="9">Thioredoxin-like protein</fullName>
    </recommendedName>
</protein>
<name>A0A5N5QFY1_9AGAM</name>
<evidence type="ECO:0000256" key="4">
    <source>
        <dbReference type="ARBA" id="ARBA00022946"/>
    </source>
</evidence>
<dbReference type="AlphaFoldDB" id="A0A5N5QFY1"/>
<dbReference type="OrthoDB" id="59229at2759"/>
<comment type="similarity">
    <text evidence="3">Belongs to the FMP46 family.</text>
</comment>
<organism evidence="7 8">
    <name type="scientific">Ceratobasidium theobromae</name>
    <dbReference type="NCBI Taxonomy" id="1582974"/>
    <lineage>
        <taxon>Eukaryota</taxon>
        <taxon>Fungi</taxon>
        <taxon>Dikarya</taxon>
        <taxon>Basidiomycota</taxon>
        <taxon>Agaricomycotina</taxon>
        <taxon>Agaricomycetes</taxon>
        <taxon>Cantharellales</taxon>
        <taxon>Ceratobasidiaceae</taxon>
        <taxon>Ceratobasidium</taxon>
    </lineage>
</organism>
<dbReference type="GO" id="GO:0016491">
    <property type="term" value="F:oxidoreductase activity"/>
    <property type="evidence" value="ECO:0007669"/>
    <property type="project" value="UniProtKB-KW"/>
</dbReference>
<keyword evidence="4" id="KW-0809">Transit peptide</keyword>
<dbReference type="InterPro" id="IPR036249">
    <property type="entry name" value="Thioredoxin-like_sf"/>
</dbReference>
<comment type="subcellular location">
    <subcellularLocation>
        <location evidence="2">Mitochondrion</location>
    </subcellularLocation>
</comment>
<sequence length="179" mass="20100">MSFRFHRSIPNLSIFHNARSAHSERILQLLRSSLSNPYAPPRRIAAAGAKAEISGTSTIKKLLQRPLEFNLDVSTAPPTPDQYQTMLDYLRTQQLTQSFFTGPSSLARFLVKHAQPVSSTEELSELASKNPSSVRWPVVVHWDNGLVAIEREDEVNNILEVIYEEANGGVSVQQQDWLT</sequence>
<keyword evidence="5" id="KW-0560">Oxidoreductase</keyword>
<dbReference type="SUPFAM" id="SSF52833">
    <property type="entry name" value="Thioredoxin-like"/>
    <property type="match status" value="1"/>
</dbReference>